<feature type="transmembrane region" description="Helical" evidence="1">
    <location>
        <begin position="6"/>
        <end position="24"/>
    </location>
</feature>
<evidence type="ECO:0000313" key="2">
    <source>
        <dbReference type="EMBL" id="MBB4076269.1"/>
    </source>
</evidence>
<gene>
    <name evidence="2" type="ORF">GGR08_000562</name>
</gene>
<keyword evidence="3" id="KW-1185">Reference proteome</keyword>
<protein>
    <submittedName>
        <fullName evidence="2">Uncharacterized protein</fullName>
    </submittedName>
</protein>
<feature type="transmembrane region" description="Helical" evidence="1">
    <location>
        <begin position="123"/>
        <end position="149"/>
    </location>
</feature>
<keyword evidence="1" id="KW-0472">Membrane</keyword>
<dbReference type="AlphaFoldDB" id="A0A840E3B4"/>
<proteinExistence type="predicted"/>
<dbReference type="Proteomes" id="UP000585970">
    <property type="component" value="Unassembled WGS sequence"/>
</dbReference>
<organism evidence="2 3">
    <name type="scientific">Bartonella fuyuanensis</name>
    <dbReference type="NCBI Taxonomy" id="1460968"/>
    <lineage>
        <taxon>Bacteria</taxon>
        <taxon>Pseudomonadati</taxon>
        <taxon>Pseudomonadota</taxon>
        <taxon>Alphaproteobacteria</taxon>
        <taxon>Hyphomicrobiales</taxon>
        <taxon>Bartonellaceae</taxon>
        <taxon>Bartonella</taxon>
    </lineage>
</organism>
<name>A0A840E3B4_9HYPH</name>
<evidence type="ECO:0000256" key="1">
    <source>
        <dbReference type="SAM" id="Phobius"/>
    </source>
</evidence>
<evidence type="ECO:0000313" key="3">
    <source>
        <dbReference type="Proteomes" id="UP000585970"/>
    </source>
</evidence>
<sequence>MFLGVSMVLFSTVMTILAIYYSLIKRAILLFGMRRKLKKNEIQNLTPYKTEKREQNGEFATAFSAFSFQKSLLLSRKDSLIIFSIAFIVLVIFAGSMVFAALLPNSAVFLFNHMPLLLKAGTFVIQWLFLVCACVVVSLPVVLIFHSLLHYGVKKTSRRLETLA</sequence>
<reference evidence="2 3" key="1">
    <citation type="submission" date="2020-08" db="EMBL/GenBank/DDBJ databases">
        <title>Genomic Encyclopedia of Type Strains, Phase IV (KMG-IV): sequencing the most valuable type-strain genomes for metagenomic binning, comparative biology and taxonomic classification.</title>
        <authorList>
            <person name="Goeker M."/>
        </authorList>
    </citation>
    <scope>NUCLEOTIDE SEQUENCE [LARGE SCALE GENOMIC DNA]</scope>
    <source>
        <strain evidence="2 3">DSM 100694</strain>
    </source>
</reference>
<feature type="transmembrane region" description="Helical" evidence="1">
    <location>
        <begin position="80"/>
        <end position="103"/>
    </location>
</feature>
<accession>A0A840E3B4</accession>
<comment type="caution">
    <text evidence="2">The sequence shown here is derived from an EMBL/GenBank/DDBJ whole genome shotgun (WGS) entry which is preliminary data.</text>
</comment>
<keyword evidence="1" id="KW-0812">Transmembrane</keyword>
<dbReference type="EMBL" id="JACIFE010000003">
    <property type="protein sequence ID" value="MBB4076269.1"/>
    <property type="molecule type" value="Genomic_DNA"/>
</dbReference>
<keyword evidence="1" id="KW-1133">Transmembrane helix</keyword>